<organism evidence="1">
    <name type="scientific">Ochrobactrum sp. PW1</name>
    <dbReference type="NCBI Taxonomy" id="1882222"/>
    <lineage>
        <taxon>Bacteria</taxon>
        <taxon>Pseudomonadati</taxon>
        <taxon>Pseudomonadota</taxon>
        <taxon>Alphaproteobacteria</taxon>
        <taxon>Hyphomicrobiales</taxon>
        <taxon>Brucellaceae</taxon>
        <taxon>Brucella/Ochrobactrum group</taxon>
        <taxon>Ochrobactrum</taxon>
    </lineage>
</organism>
<name>A0A292GLG8_9HYPH</name>
<accession>A0A292GLG8</accession>
<protein>
    <recommendedName>
        <fullName evidence="2">Type IV pilus assembly PilZ</fullName>
    </recommendedName>
</protein>
<evidence type="ECO:0008006" key="2">
    <source>
        <dbReference type="Google" id="ProtNLM"/>
    </source>
</evidence>
<dbReference type="AlphaFoldDB" id="A0A292GLG8"/>
<dbReference type="EMBL" id="LC171369">
    <property type="protein sequence ID" value="BBA74295.1"/>
    <property type="molecule type" value="Genomic_DNA"/>
</dbReference>
<dbReference type="SUPFAM" id="SSF141371">
    <property type="entry name" value="PilZ domain-like"/>
    <property type="match status" value="1"/>
</dbReference>
<reference evidence="1" key="1">
    <citation type="submission" date="2016-07" db="EMBL/GenBank/DDBJ databases">
        <title>Genomics reveals synergistic degradation of pyrene by five bacteria in a mangrove sediment-derived bacterial consortium.</title>
        <authorList>
            <person name="Wanapaisan P."/>
            <person name="Vejarano F."/>
            <person name="Chakraborty J."/>
            <person name="Shintani M."/>
            <person name="Muangchinda C."/>
            <person name="Laothamteep N."/>
            <person name="Suzuki-Minakuchi C."/>
            <person name="Inoue K."/>
            <person name="Nojiri H."/>
            <person name="Pinyakong O."/>
        </authorList>
    </citation>
    <scope>NUCLEOTIDE SEQUENCE</scope>
    <source>
        <strain evidence="1">PW1</strain>
    </source>
</reference>
<evidence type="ECO:0000313" key="1">
    <source>
        <dbReference type="EMBL" id="BBA74295.1"/>
    </source>
</evidence>
<sequence>MGEVNHMNRRARPSTYEMRWASRLSIDLVVTAEHRRLGETKLNIQNISAHGFMARGELALERGERLEVRLPLVGRMDAFLIWSHEGRTGFQLERVIRHEDLHKLVRQFPAEA</sequence>
<proteinExistence type="predicted"/>